<organism evidence="1 2">
    <name type="scientific">Dreissena polymorpha</name>
    <name type="common">Zebra mussel</name>
    <name type="synonym">Mytilus polymorpha</name>
    <dbReference type="NCBI Taxonomy" id="45954"/>
    <lineage>
        <taxon>Eukaryota</taxon>
        <taxon>Metazoa</taxon>
        <taxon>Spiralia</taxon>
        <taxon>Lophotrochozoa</taxon>
        <taxon>Mollusca</taxon>
        <taxon>Bivalvia</taxon>
        <taxon>Autobranchia</taxon>
        <taxon>Heteroconchia</taxon>
        <taxon>Euheterodonta</taxon>
        <taxon>Imparidentia</taxon>
        <taxon>Neoheterodontei</taxon>
        <taxon>Myida</taxon>
        <taxon>Dreissenoidea</taxon>
        <taxon>Dreissenidae</taxon>
        <taxon>Dreissena</taxon>
    </lineage>
</organism>
<keyword evidence="2" id="KW-1185">Reference proteome</keyword>
<evidence type="ECO:0000313" key="2">
    <source>
        <dbReference type="Proteomes" id="UP000828390"/>
    </source>
</evidence>
<accession>A0A9D4KJC3</accession>
<evidence type="ECO:0000313" key="1">
    <source>
        <dbReference type="EMBL" id="KAH3840564.1"/>
    </source>
</evidence>
<comment type="caution">
    <text evidence="1">The sequence shown here is derived from an EMBL/GenBank/DDBJ whole genome shotgun (WGS) entry which is preliminary data.</text>
</comment>
<sequence length="81" mass="8802">MFYAILKKYIEGQAIILTFQTGHARLPNSVCVASSNHPAGRVRRIAAVATVWYHSADSERAGNFRCPSVGNSGKSCLAFCK</sequence>
<proteinExistence type="predicted"/>
<dbReference type="Proteomes" id="UP000828390">
    <property type="component" value="Unassembled WGS sequence"/>
</dbReference>
<dbReference type="EMBL" id="JAIWYP010000004">
    <property type="protein sequence ID" value="KAH3840564.1"/>
    <property type="molecule type" value="Genomic_DNA"/>
</dbReference>
<name>A0A9D4KJC3_DREPO</name>
<protein>
    <submittedName>
        <fullName evidence="1">Uncharacterized protein</fullName>
    </submittedName>
</protein>
<dbReference type="AlphaFoldDB" id="A0A9D4KJC3"/>
<reference evidence="1" key="1">
    <citation type="journal article" date="2019" name="bioRxiv">
        <title>The Genome of the Zebra Mussel, Dreissena polymorpha: A Resource for Invasive Species Research.</title>
        <authorList>
            <person name="McCartney M.A."/>
            <person name="Auch B."/>
            <person name="Kono T."/>
            <person name="Mallez S."/>
            <person name="Zhang Y."/>
            <person name="Obille A."/>
            <person name="Becker A."/>
            <person name="Abrahante J.E."/>
            <person name="Garbe J."/>
            <person name="Badalamenti J.P."/>
            <person name="Herman A."/>
            <person name="Mangelson H."/>
            <person name="Liachko I."/>
            <person name="Sullivan S."/>
            <person name="Sone E.D."/>
            <person name="Koren S."/>
            <person name="Silverstein K.A.T."/>
            <person name="Beckman K.B."/>
            <person name="Gohl D.M."/>
        </authorList>
    </citation>
    <scope>NUCLEOTIDE SEQUENCE</scope>
    <source>
        <strain evidence="1">Duluth1</strain>
        <tissue evidence="1">Whole animal</tissue>
    </source>
</reference>
<reference evidence="1" key="2">
    <citation type="submission" date="2020-11" db="EMBL/GenBank/DDBJ databases">
        <authorList>
            <person name="McCartney M.A."/>
            <person name="Auch B."/>
            <person name="Kono T."/>
            <person name="Mallez S."/>
            <person name="Becker A."/>
            <person name="Gohl D.M."/>
            <person name="Silverstein K.A.T."/>
            <person name="Koren S."/>
            <person name="Bechman K.B."/>
            <person name="Herman A."/>
            <person name="Abrahante J.E."/>
            <person name="Garbe J."/>
        </authorList>
    </citation>
    <scope>NUCLEOTIDE SEQUENCE</scope>
    <source>
        <strain evidence="1">Duluth1</strain>
        <tissue evidence="1">Whole animal</tissue>
    </source>
</reference>
<gene>
    <name evidence="1" type="ORF">DPMN_114014</name>
</gene>